<gene>
    <name evidence="1" type="ORF">DPMN_044487</name>
</gene>
<organism evidence="1 2">
    <name type="scientific">Dreissena polymorpha</name>
    <name type="common">Zebra mussel</name>
    <name type="synonym">Mytilus polymorpha</name>
    <dbReference type="NCBI Taxonomy" id="45954"/>
    <lineage>
        <taxon>Eukaryota</taxon>
        <taxon>Metazoa</taxon>
        <taxon>Spiralia</taxon>
        <taxon>Lophotrochozoa</taxon>
        <taxon>Mollusca</taxon>
        <taxon>Bivalvia</taxon>
        <taxon>Autobranchia</taxon>
        <taxon>Heteroconchia</taxon>
        <taxon>Euheterodonta</taxon>
        <taxon>Imparidentia</taxon>
        <taxon>Neoheterodontei</taxon>
        <taxon>Myida</taxon>
        <taxon>Dreissenoidea</taxon>
        <taxon>Dreissenidae</taxon>
        <taxon>Dreissena</taxon>
    </lineage>
</organism>
<sequence>MNPTVPMDQDVYYIIGESNMTCMPGLVGIQANTDYIAVDGKADADGSKSHSIKK</sequence>
<comment type="caution">
    <text evidence="1">The sequence shown here is derived from an EMBL/GenBank/DDBJ whole genome shotgun (WGS) entry which is preliminary data.</text>
</comment>
<reference evidence="1" key="1">
    <citation type="journal article" date="2019" name="bioRxiv">
        <title>The Genome of the Zebra Mussel, Dreissena polymorpha: A Resource for Invasive Species Research.</title>
        <authorList>
            <person name="McCartney M.A."/>
            <person name="Auch B."/>
            <person name="Kono T."/>
            <person name="Mallez S."/>
            <person name="Zhang Y."/>
            <person name="Obille A."/>
            <person name="Becker A."/>
            <person name="Abrahante J.E."/>
            <person name="Garbe J."/>
            <person name="Badalamenti J.P."/>
            <person name="Herman A."/>
            <person name="Mangelson H."/>
            <person name="Liachko I."/>
            <person name="Sullivan S."/>
            <person name="Sone E.D."/>
            <person name="Koren S."/>
            <person name="Silverstein K.A.T."/>
            <person name="Beckman K.B."/>
            <person name="Gohl D.M."/>
        </authorList>
    </citation>
    <scope>NUCLEOTIDE SEQUENCE</scope>
    <source>
        <strain evidence="1">Duluth1</strain>
        <tissue evidence="1">Whole animal</tissue>
    </source>
</reference>
<dbReference type="AlphaFoldDB" id="A0A9D4HYS6"/>
<dbReference type="EMBL" id="JAIWYP010000011">
    <property type="protein sequence ID" value="KAH3737889.1"/>
    <property type="molecule type" value="Genomic_DNA"/>
</dbReference>
<reference evidence="1" key="2">
    <citation type="submission" date="2020-11" db="EMBL/GenBank/DDBJ databases">
        <authorList>
            <person name="McCartney M.A."/>
            <person name="Auch B."/>
            <person name="Kono T."/>
            <person name="Mallez S."/>
            <person name="Becker A."/>
            <person name="Gohl D.M."/>
            <person name="Silverstein K.A.T."/>
            <person name="Koren S."/>
            <person name="Bechman K.B."/>
            <person name="Herman A."/>
            <person name="Abrahante J.E."/>
            <person name="Garbe J."/>
        </authorList>
    </citation>
    <scope>NUCLEOTIDE SEQUENCE</scope>
    <source>
        <strain evidence="1">Duluth1</strain>
        <tissue evidence="1">Whole animal</tissue>
    </source>
</reference>
<accession>A0A9D4HYS6</accession>
<name>A0A9D4HYS6_DREPO</name>
<protein>
    <submittedName>
        <fullName evidence="1">Uncharacterized protein</fullName>
    </submittedName>
</protein>
<proteinExistence type="predicted"/>
<keyword evidence="2" id="KW-1185">Reference proteome</keyword>
<evidence type="ECO:0000313" key="1">
    <source>
        <dbReference type="EMBL" id="KAH3737889.1"/>
    </source>
</evidence>
<evidence type="ECO:0000313" key="2">
    <source>
        <dbReference type="Proteomes" id="UP000828390"/>
    </source>
</evidence>
<dbReference type="Proteomes" id="UP000828390">
    <property type="component" value="Unassembled WGS sequence"/>
</dbReference>